<organism evidence="3 4">
    <name type="scientific">Candidatus Uhrbacteria bacterium CG_4_9_14_3_um_filter_36_7</name>
    <dbReference type="NCBI Taxonomy" id="1975033"/>
    <lineage>
        <taxon>Bacteria</taxon>
        <taxon>Candidatus Uhriibacteriota</taxon>
    </lineage>
</organism>
<dbReference type="InterPro" id="IPR043993">
    <property type="entry name" value="T4SS_pilin"/>
</dbReference>
<dbReference type="NCBIfam" id="NF045849">
    <property type="entry name" value="ICE_MMCAP2_0565"/>
    <property type="match status" value="1"/>
</dbReference>
<dbReference type="Proteomes" id="UP000229749">
    <property type="component" value="Unassembled WGS sequence"/>
</dbReference>
<feature type="transmembrane region" description="Helical" evidence="1">
    <location>
        <begin position="62"/>
        <end position="83"/>
    </location>
</feature>
<feature type="signal peptide" evidence="2">
    <location>
        <begin position="1"/>
        <end position="22"/>
    </location>
</feature>
<gene>
    <name evidence="3" type="ORF">CO172_01175</name>
</gene>
<feature type="transmembrane region" description="Helical" evidence="1">
    <location>
        <begin position="104"/>
        <end position="122"/>
    </location>
</feature>
<sequence>MKKKIFATLFLLSLALPSLSLAQTASTTNNPNPGPLDRLKNVAEGPYGAVDETSVATIVGTIARVIMSLLGIVFVILIIVSGYQWMTAGGNEEDAKKAKQRMTNAVIGLVIVLSAWAIWSFANTFLIGSGPTLTGAV</sequence>
<feature type="chain" id="PRO_5014773228" evidence="2">
    <location>
        <begin position="23"/>
        <end position="137"/>
    </location>
</feature>
<evidence type="ECO:0000313" key="4">
    <source>
        <dbReference type="Proteomes" id="UP000229749"/>
    </source>
</evidence>
<keyword evidence="1" id="KW-1133">Transmembrane helix</keyword>
<accession>A0A2M7XI03</accession>
<dbReference type="EMBL" id="PFWS01000018">
    <property type="protein sequence ID" value="PJA47475.1"/>
    <property type="molecule type" value="Genomic_DNA"/>
</dbReference>
<evidence type="ECO:0000256" key="2">
    <source>
        <dbReference type="SAM" id="SignalP"/>
    </source>
</evidence>
<protein>
    <submittedName>
        <fullName evidence="3">Uncharacterized protein</fullName>
    </submittedName>
</protein>
<evidence type="ECO:0000256" key="1">
    <source>
        <dbReference type="SAM" id="Phobius"/>
    </source>
</evidence>
<reference evidence="4" key="1">
    <citation type="submission" date="2017-09" db="EMBL/GenBank/DDBJ databases">
        <title>Depth-based differentiation of microbial function through sediment-hosted aquifers and enrichment of novel symbionts in the deep terrestrial subsurface.</title>
        <authorList>
            <person name="Probst A.J."/>
            <person name="Ladd B."/>
            <person name="Jarett J.K."/>
            <person name="Geller-Mcgrath D.E."/>
            <person name="Sieber C.M.K."/>
            <person name="Emerson J.B."/>
            <person name="Anantharaman K."/>
            <person name="Thomas B.C."/>
            <person name="Malmstrom R."/>
            <person name="Stieglmeier M."/>
            <person name="Klingl A."/>
            <person name="Woyke T."/>
            <person name="Ryan C.M."/>
            <person name="Banfield J.F."/>
        </authorList>
    </citation>
    <scope>NUCLEOTIDE SEQUENCE [LARGE SCALE GENOMIC DNA]</scope>
</reference>
<keyword evidence="2" id="KW-0732">Signal</keyword>
<proteinExistence type="predicted"/>
<dbReference type="Pfam" id="PF18895">
    <property type="entry name" value="T4SS_pilin"/>
    <property type="match status" value="1"/>
</dbReference>
<evidence type="ECO:0000313" key="3">
    <source>
        <dbReference type="EMBL" id="PJA47475.1"/>
    </source>
</evidence>
<dbReference type="AlphaFoldDB" id="A0A2M7XI03"/>
<keyword evidence="1" id="KW-0472">Membrane</keyword>
<keyword evidence="1" id="KW-0812">Transmembrane</keyword>
<name>A0A2M7XI03_9BACT</name>
<comment type="caution">
    <text evidence="3">The sequence shown here is derived from an EMBL/GenBank/DDBJ whole genome shotgun (WGS) entry which is preliminary data.</text>
</comment>